<sequence>MDRSNTVNDILNAVVVRREALASRGMIAADLSCVEQIIRDDALGLTGRDGTPGPEARNVLLNIAAVVIDALIRLTGEADHG</sequence>
<evidence type="ECO:0000313" key="2">
    <source>
        <dbReference type="Proteomes" id="UP000015350"/>
    </source>
</evidence>
<protein>
    <submittedName>
        <fullName evidence="1">Uncharacterized protein</fullName>
    </submittedName>
</protein>
<dbReference type="Proteomes" id="UP000015350">
    <property type="component" value="Unassembled WGS sequence"/>
</dbReference>
<evidence type="ECO:0000313" key="1">
    <source>
        <dbReference type="EMBL" id="EPY03532.1"/>
    </source>
</evidence>
<dbReference type="STRING" id="1316936.K678_00435"/>
<reference evidence="1 2" key="1">
    <citation type="submission" date="2013-04" db="EMBL/GenBank/DDBJ databases">
        <authorList>
            <person name="Kuznetsov B."/>
            <person name="Ivanovsky R."/>
        </authorList>
    </citation>
    <scope>NUCLEOTIDE SEQUENCE [LARGE SCALE GENOMIC DNA]</scope>
    <source>
        <strain evidence="1 2">MGU-K5</strain>
    </source>
</reference>
<name>S9SCC3_MAGFU</name>
<dbReference type="AlphaFoldDB" id="S9SCC3"/>
<accession>S9SCC3</accession>
<dbReference type="RefSeq" id="WP_021130478.1">
    <property type="nucleotide sequence ID" value="NZ_AQPH01000001.1"/>
</dbReference>
<comment type="caution">
    <text evidence="1">The sequence shown here is derived from an EMBL/GenBank/DDBJ whole genome shotgun (WGS) entry which is preliminary data.</text>
</comment>
<proteinExistence type="predicted"/>
<organism evidence="1 2">
    <name type="scientific">Magnetospirillum fulvum MGU-K5</name>
    <dbReference type="NCBI Taxonomy" id="1316936"/>
    <lineage>
        <taxon>Bacteria</taxon>
        <taxon>Pseudomonadati</taxon>
        <taxon>Pseudomonadota</taxon>
        <taxon>Alphaproteobacteria</taxon>
        <taxon>Rhodospirillales</taxon>
        <taxon>Rhodospirillaceae</taxon>
        <taxon>Magnetospirillum</taxon>
    </lineage>
</organism>
<gene>
    <name evidence="1" type="ORF">K678_00435</name>
</gene>
<dbReference type="EMBL" id="AQPH01000001">
    <property type="protein sequence ID" value="EPY03532.1"/>
    <property type="molecule type" value="Genomic_DNA"/>
</dbReference>